<feature type="domain" description="Putative phage ssDNA-binding" evidence="1">
    <location>
        <begin position="4"/>
        <end position="155"/>
    </location>
</feature>
<reference evidence="2" key="1">
    <citation type="journal article" date="2021" name="Proc. Natl. Acad. Sci. U.S.A.">
        <title>A Catalog of Tens of Thousands of Viruses from Human Metagenomes Reveals Hidden Associations with Chronic Diseases.</title>
        <authorList>
            <person name="Tisza M.J."/>
            <person name="Buck C.B."/>
        </authorList>
    </citation>
    <scope>NUCLEOTIDE SEQUENCE</scope>
    <source>
        <strain evidence="2">CtSXZ3</strain>
    </source>
</reference>
<dbReference type="EMBL" id="BK016252">
    <property type="protein sequence ID" value="DAG05217.1"/>
    <property type="molecule type" value="Genomic_DNA"/>
</dbReference>
<dbReference type="Pfam" id="PF24083">
    <property type="entry name" value="Phage_ssDNA_bind"/>
    <property type="match status" value="1"/>
</dbReference>
<organism evidence="2">
    <name type="scientific">Siphoviridae sp. ctSXZ3</name>
    <dbReference type="NCBI Taxonomy" id="2825510"/>
    <lineage>
        <taxon>Viruses</taxon>
        <taxon>Duplodnaviria</taxon>
        <taxon>Heunggongvirae</taxon>
        <taxon>Uroviricota</taxon>
        <taxon>Caudoviricetes</taxon>
    </lineage>
</organism>
<accession>A0A8S5VEL9</accession>
<evidence type="ECO:0000313" key="2">
    <source>
        <dbReference type="EMBL" id="DAG05217.1"/>
    </source>
</evidence>
<dbReference type="InterPro" id="IPR057581">
    <property type="entry name" value="Phage_ssDNA_bind"/>
</dbReference>
<protein>
    <recommendedName>
        <fullName evidence="1">Putative phage ssDNA-binding domain-containing protein</fullName>
    </recommendedName>
</protein>
<sequence>MNNKITIQDARTMFRNLSGASRKFEKDDGLFLDARRELTVCLDRELAEELMEEGLPVKVKPPRTEDEDEQFRLKIAVRMESKFPPTVYLVQGRLKTLLNKDTIGLLDKLRPIKIDLRFRYYNWELAGKTGVKAALDTMYFVAEEDPLAEAYADYEETH</sequence>
<name>A0A8S5VEL9_9CAUD</name>
<evidence type="ECO:0000259" key="1">
    <source>
        <dbReference type="Pfam" id="PF24083"/>
    </source>
</evidence>
<proteinExistence type="predicted"/>